<proteinExistence type="inferred from homology"/>
<dbReference type="Proteomes" id="UP000509448">
    <property type="component" value="Chromosome"/>
</dbReference>
<name>A0A4P2VCD9_9ARCH</name>
<dbReference type="KEGG" id="ccai:NAS2_0004"/>
<evidence type="ECO:0000313" key="3">
    <source>
        <dbReference type="Proteomes" id="UP000509448"/>
    </source>
</evidence>
<dbReference type="PANTHER" id="PTHR30632">
    <property type="entry name" value="MOLYBDATE-BINDING PERIPLASMIC PROTEIN"/>
    <property type="match status" value="1"/>
</dbReference>
<dbReference type="AlphaFoldDB" id="A0A4P2VCD9"/>
<sequence length="356" mass="37705">MRTSRAFVILVLAIIIASSAASYTLGYHAASPAPGGVVTIAASLYAPYLSSVVKNSGMSGTVVGMGSVAAARQIILEPEAYGVFLSVDPAVIEDMLYPRGISSWYVAVASDQMVIGVSRSSPVYGELASLNSSLNVAISDGNLSAEKEILGRILAVVLSGNYTVGTSDPNTDPEGYRALMMLQLSGMWLHGDQGYYVQELNALNSSGKLYEVPMGSALFSYLESGRVDFDIALYKSSAIQQGIPHILLPPQVNLGDANYSQFYARSSVEIESGGEVVDLHGAPIYICFTIPNTYQSKTQAALLALYMISPEGRSLLRSYGAVPLATPLLYGNASQVPYPLSVLINTSVLSYAGPIN</sequence>
<organism evidence="2 3">
    <name type="scientific">Conexivisphaera calida</name>
    <dbReference type="NCBI Taxonomy" id="1874277"/>
    <lineage>
        <taxon>Archaea</taxon>
        <taxon>Nitrososphaerota</taxon>
        <taxon>Conexivisphaeria</taxon>
        <taxon>Conexivisphaerales</taxon>
        <taxon>Conexivisphaeraceae</taxon>
        <taxon>Conexivisphaera</taxon>
    </lineage>
</organism>
<reference evidence="2 3" key="1">
    <citation type="journal article" date="2019" name="ISME J.">
        <title>Isolation and characterization of a thermophilic sulfur- and iron-reducing thaumarchaeote from a terrestrial acidic hot spring.</title>
        <authorList>
            <person name="Kato S."/>
            <person name="Itoh T."/>
            <person name="Yuki M."/>
            <person name="Nagamori M."/>
            <person name="Ohnishi M."/>
            <person name="Uematsu K."/>
            <person name="Suzuki K."/>
            <person name="Takashina T."/>
            <person name="Ohkuma M."/>
        </authorList>
    </citation>
    <scope>NUCLEOTIDE SEQUENCE [LARGE SCALE GENOMIC DNA]</scope>
    <source>
        <strain evidence="2 3">NAS-02</strain>
    </source>
</reference>
<dbReference type="Gene3D" id="3.40.190.10">
    <property type="entry name" value="Periplasmic binding protein-like II"/>
    <property type="match status" value="2"/>
</dbReference>
<evidence type="ECO:0000313" key="2">
    <source>
        <dbReference type="EMBL" id="BBE41422.1"/>
    </source>
</evidence>
<dbReference type="GO" id="GO:0030973">
    <property type="term" value="F:molybdate ion binding"/>
    <property type="evidence" value="ECO:0007669"/>
    <property type="project" value="TreeGrafter"/>
</dbReference>
<dbReference type="SUPFAM" id="SSF53850">
    <property type="entry name" value="Periplasmic binding protein-like II"/>
    <property type="match status" value="1"/>
</dbReference>
<dbReference type="GO" id="GO:0015689">
    <property type="term" value="P:molybdate ion transport"/>
    <property type="evidence" value="ECO:0007669"/>
    <property type="project" value="TreeGrafter"/>
</dbReference>
<dbReference type="PANTHER" id="PTHR30632:SF16">
    <property type="entry name" value="MOLYBDATE_TUNGSTATE-BINDING PROTEIN WTPA"/>
    <property type="match status" value="1"/>
</dbReference>
<dbReference type="OrthoDB" id="7820at2157"/>
<dbReference type="EMBL" id="AP018732">
    <property type="protein sequence ID" value="BBE41422.1"/>
    <property type="molecule type" value="Genomic_DNA"/>
</dbReference>
<dbReference type="Pfam" id="PF13531">
    <property type="entry name" value="SBP_bac_11"/>
    <property type="match status" value="1"/>
</dbReference>
<protein>
    <submittedName>
        <fullName evidence="2">Tungstate ABC transporter, periplasmic substrate-binding protein WtpA</fullName>
    </submittedName>
</protein>
<dbReference type="RefSeq" id="WP_174447769.1">
    <property type="nucleotide sequence ID" value="NZ_AP018732.1"/>
</dbReference>
<gene>
    <name evidence="2" type="ORF">NAS2_0004</name>
</gene>
<dbReference type="InterPro" id="IPR050682">
    <property type="entry name" value="ModA/WtpA"/>
</dbReference>
<comment type="similarity">
    <text evidence="1">Belongs to the bacterial solute-binding protein 1 family. WtpA subfamily.</text>
</comment>
<dbReference type="GeneID" id="55583818"/>
<accession>A0A4P2VCD9</accession>
<keyword evidence="3" id="KW-1185">Reference proteome</keyword>
<evidence type="ECO:0000256" key="1">
    <source>
        <dbReference type="ARBA" id="ARBA00009438"/>
    </source>
</evidence>